<dbReference type="PANTHER" id="PTHR37375">
    <property type="entry name" value="EXPRESSED PROTEIN"/>
    <property type="match status" value="1"/>
</dbReference>
<reference evidence="1" key="1">
    <citation type="journal article" date="2019" name="Sci. Rep.">
        <title>Draft genome of Tanacetum cinerariifolium, the natural source of mosquito coil.</title>
        <authorList>
            <person name="Yamashiro T."/>
            <person name="Shiraishi A."/>
            <person name="Satake H."/>
            <person name="Nakayama K."/>
        </authorList>
    </citation>
    <scope>NUCLEOTIDE SEQUENCE</scope>
</reference>
<accession>A0A6L2ML14</accession>
<protein>
    <submittedName>
        <fullName evidence="1">L-ectoine synthase</fullName>
    </submittedName>
</protein>
<dbReference type="PANTHER" id="PTHR37375:SF1">
    <property type="entry name" value="DUF2470 DOMAIN-CONTAINING PROTEIN"/>
    <property type="match status" value="1"/>
</dbReference>
<dbReference type="EMBL" id="BKCJ010006877">
    <property type="protein sequence ID" value="GEU74400.1"/>
    <property type="molecule type" value="Genomic_DNA"/>
</dbReference>
<proteinExistence type="predicted"/>
<comment type="caution">
    <text evidence="1">The sequence shown here is derived from an EMBL/GenBank/DDBJ whole genome shotgun (WGS) entry which is preliminary data.</text>
</comment>
<dbReference type="AlphaFoldDB" id="A0A6L2ML14"/>
<feature type="non-terminal residue" evidence="1">
    <location>
        <position position="67"/>
    </location>
</feature>
<evidence type="ECO:0000313" key="1">
    <source>
        <dbReference type="EMBL" id="GEU74400.1"/>
    </source>
</evidence>
<gene>
    <name evidence="1" type="ORF">Tci_046378</name>
</gene>
<name>A0A6L2ML14_TANCI</name>
<organism evidence="1">
    <name type="scientific">Tanacetum cinerariifolium</name>
    <name type="common">Dalmatian daisy</name>
    <name type="synonym">Chrysanthemum cinerariifolium</name>
    <dbReference type="NCBI Taxonomy" id="118510"/>
    <lineage>
        <taxon>Eukaryota</taxon>
        <taxon>Viridiplantae</taxon>
        <taxon>Streptophyta</taxon>
        <taxon>Embryophyta</taxon>
        <taxon>Tracheophyta</taxon>
        <taxon>Spermatophyta</taxon>
        <taxon>Magnoliopsida</taxon>
        <taxon>eudicotyledons</taxon>
        <taxon>Gunneridae</taxon>
        <taxon>Pentapetalae</taxon>
        <taxon>asterids</taxon>
        <taxon>campanulids</taxon>
        <taxon>Asterales</taxon>
        <taxon>Asteraceae</taxon>
        <taxon>Asteroideae</taxon>
        <taxon>Anthemideae</taxon>
        <taxon>Anthemidinae</taxon>
        <taxon>Tanacetum</taxon>
    </lineage>
</organism>
<sequence length="67" mass="7538">MKAPKTTVLTLAEKCKNILASNWQATLNTIKADATGSKEEIYSSKVKYFVQKGRPYIWVPEIALHNV</sequence>